<organism evidence="4 5">
    <name type="scientific">Stephanodiscus triporus</name>
    <dbReference type="NCBI Taxonomy" id="2934178"/>
    <lineage>
        <taxon>Eukaryota</taxon>
        <taxon>Sar</taxon>
        <taxon>Stramenopiles</taxon>
        <taxon>Ochrophyta</taxon>
        <taxon>Bacillariophyta</taxon>
        <taxon>Coscinodiscophyceae</taxon>
        <taxon>Thalassiosirophycidae</taxon>
        <taxon>Stephanodiscales</taxon>
        <taxon>Stephanodiscaceae</taxon>
        <taxon>Stephanodiscus</taxon>
    </lineage>
</organism>
<dbReference type="PANTHER" id="PTHR10799">
    <property type="entry name" value="SNF2/RAD54 HELICASE FAMILY"/>
    <property type="match status" value="1"/>
</dbReference>
<feature type="region of interest" description="Disordered" evidence="2">
    <location>
        <begin position="1"/>
        <end position="28"/>
    </location>
</feature>
<dbReference type="Gene3D" id="3.40.50.300">
    <property type="entry name" value="P-loop containing nucleotide triphosphate hydrolases"/>
    <property type="match status" value="1"/>
</dbReference>
<dbReference type="Proteomes" id="UP001530315">
    <property type="component" value="Unassembled WGS sequence"/>
</dbReference>
<dbReference type="PROSITE" id="PS51194">
    <property type="entry name" value="HELICASE_CTER"/>
    <property type="match status" value="1"/>
</dbReference>
<feature type="region of interest" description="Disordered" evidence="2">
    <location>
        <begin position="364"/>
        <end position="384"/>
    </location>
</feature>
<dbReference type="SUPFAM" id="SSF52540">
    <property type="entry name" value="P-loop containing nucleoside triphosphate hydrolases"/>
    <property type="match status" value="1"/>
</dbReference>
<evidence type="ECO:0000313" key="4">
    <source>
        <dbReference type="EMBL" id="KAL3804979.1"/>
    </source>
</evidence>
<evidence type="ECO:0000256" key="1">
    <source>
        <dbReference type="ARBA" id="ARBA00022801"/>
    </source>
</evidence>
<keyword evidence="5" id="KW-1185">Reference proteome</keyword>
<evidence type="ECO:0000256" key="2">
    <source>
        <dbReference type="SAM" id="MobiDB-lite"/>
    </source>
</evidence>
<proteinExistence type="predicted"/>
<dbReference type="EMBL" id="JALLAZ020000053">
    <property type="protein sequence ID" value="KAL3804979.1"/>
    <property type="molecule type" value="Genomic_DNA"/>
</dbReference>
<accession>A0ABD3QXJ4</accession>
<name>A0ABD3QXJ4_9STRA</name>
<evidence type="ECO:0000313" key="5">
    <source>
        <dbReference type="Proteomes" id="UP001530315"/>
    </source>
</evidence>
<dbReference type="Pfam" id="PF00176">
    <property type="entry name" value="SNF2-rel_dom"/>
    <property type="match status" value="1"/>
</dbReference>
<dbReference type="InterPro" id="IPR027417">
    <property type="entry name" value="P-loop_NTPase"/>
</dbReference>
<dbReference type="InterPro" id="IPR049730">
    <property type="entry name" value="SNF2/RAD54-like_C"/>
</dbReference>
<feature type="non-terminal residue" evidence="4">
    <location>
        <position position="1"/>
    </location>
</feature>
<dbReference type="Pfam" id="PF00271">
    <property type="entry name" value="Helicase_C"/>
    <property type="match status" value="1"/>
</dbReference>
<dbReference type="Gene3D" id="3.40.50.10810">
    <property type="entry name" value="Tandem AAA-ATPase domain"/>
    <property type="match status" value="1"/>
</dbReference>
<dbReference type="InterPro" id="IPR001650">
    <property type="entry name" value="Helicase_C-like"/>
</dbReference>
<evidence type="ECO:0000259" key="3">
    <source>
        <dbReference type="PROSITE" id="PS51194"/>
    </source>
</evidence>
<dbReference type="InterPro" id="IPR000330">
    <property type="entry name" value="SNF2_N"/>
</dbReference>
<dbReference type="AlphaFoldDB" id="A0ABD3QXJ4"/>
<comment type="caution">
    <text evidence="4">The sequence shown here is derived from an EMBL/GenBank/DDBJ whole genome shotgun (WGS) entry which is preliminary data.</text>
</comment>
<dbReference type="SMART" id="SM00490">
    <property type="entry name" value="HELICc"/>
    <property type="match status" value="1"/>
</dbReference>
<sequence>VRQDDDDDGASALPLSPRPAFAGGGGALDRDVSVPLSAVDGGVGAEAKAEAADAANGRRERCHSKAYRKLKPLFAPFVLRRKKEDVLSQILPPKTRQVDIVPMDEATQSAYNAIISSHVKARTEKGSGVDAQDAAAQKHLFTALWPTIHFFCATGNSRPSSIELSFFGNDASCTLQLVRDDLDKFSDYEIHCAAIHMIEENPKRKVHLERYLLMECDLFCSPKFVRLRTILPELISKGHRILIFSQWTKILDLMGHLLQALHMDNYLHLDGQTAVSKRQELIDKFTNDSSIPFFCFPQELGGWLCTSATSKNTGLNLTAADVCILHDLDFNPFNDRQAEDRCHRIGQTKPVSIKKMIQERKSKMNDAIMEKGGDSKQNKSENADMSRLANAAVERFLKSPSRPLSGST</sequence>
<dbReference type="CDD" id="cd18793">
    <property type="entry name" value="SF2_C_SNF"/>
    <property type="match status" value="1"/>
</dbReference>
<reference evidence="4 5" key="1">
    <citation type="submission" date="2024-10" db="EMBL/GenBank/DDBJ databases">
        <title>Updated reference genomes for cyclostephanoid diatoms.</title>
        <authorList>
            <person name="Roberts W.R."/>
            <person name="Alverson A.J."/>
        </authorList>
    </citation>
    <scope>NUCLEOTIDE SEQUENCE [LARGE SCALE GENOMIC DNA]</scope>
    <source>
        <strain evidence="4 5">AJA276-08</strain>
    </source>
</reference>
<gene>
    <name evidence="4" type="ORF">ACHAW5_005953</name>
</gene>
<dbReference type="InterPro" id="IPR038718">
    <property type="entry name" value="SNF2-like_sf"/>
</dbReference>
<dbReference type="GO" id="GO:0016787">
    <property type="term" value="F:hydrolase activity"/>
    <property type="evidence" value="ECO:0007669"/>
    <property type="project" value="UniProtKB-KW"/>
</dbReference>
<keyword evidence="1" id="KW-0378">Hydrolase</keyword>
<protein>
    <recommendedName>
        <fullName evidence="3">Helicase C-terminal domain-containing protein</fullName>
    </recommendedName>
</protein>
<feature type="domain" description="Helicase C-terminal" evidence="3">
    <location>
        <begin position="226"/>
        <end position="386"/>
    </location>
</feature>